<comment type="catalytic activity">
    <reaction evidence="9">
        <text>L-seryl-[protein] + ATP = O-phospho-L-seryl-[protein] + ADP + H(+)</text>
        <dbReference type="Rhea" id="RHEA:17989"/>
        <dbReference type="Rhea" id="RHEA-COMP:9863"/>
        <dbReference type="Rhea" id="RHEA-COMP:11604"/>
        <dbReference type="ChEBI" id="CHEBI:15378"/>
        <dbReference type="ChEBI" id="CHEBI:29999"/>
        <dbReference type="ChEBI" id="CHEBI:30616"/>
        <dbReference type="ChEBI" id="CHEBI:83421"/>
        <dbReference type="ChEBI" id="CHEBI:456216"/>
        <dbReference type="EC" id="2.7.11.1"/>
    </reaction>
</comment>
<evidence type="ECO:0000256" key="1">
    <source>
        <dbReference type="ARBA" id="ARBA00012513"/>
    </source>
</evidence>
<dbReference type="PROSITE" id="PS00107">
    <property type="entry name" value="PROTEIN_KINASE_ATP"/>
    <property type="match status" value="1"/>
</dbReference>
<dbReference type="Proteomes" id="UP001652582">
    <property type="component" value="Chromosome 21"/>
</dbReference>
<gene>
    <name evidence="17" type="primary">LOC112054338</name>
</gene>
<dbReference type="GO" id="GO:0009893">
    <property type="term" value="P:positive regulation of metabolic process"/>
    <property type="evidence" value="ECO:0007669"/>
    <property type="project" value="UniProtKB-ARBA"/>
</dbReference>
<organism evidence="16 17">
    <name type="scientific">Bicyclus anynana</name>
    <name type="common">Squinting bush brown butterfly</name>
    <dbReference type="NCBI Taxonomy" id="110368"/>
    <lineage>
        <taxon>Eukaryota</taxon>
        <taxon>Metazoa</taxon>
        <taxon>Ecdysozoa</taxon>
        <taxon>Arthropoda</taxon>
        <taxon>Hexapoda</taxon>
        <taxon>Insecta</taxon>
        <taxon>Pterygota</taxon>
        <taxon>Neoptera</taxon>
        <taxon>Endopterygota</taxon>
        <taxon>Lepidoptera</taxon>
        <taxon>Glossata</taxon>
        <taxon>Ditrysia</taxon>
        <taxon>Papilionoidea</taxon>
        <taxon>Nymphalidae</taxon>
        <taxon>Satyrinae</taxon>
        <taxon>Satyrini</taxon>
        <taxon>Mycalesina</taxon>
        <taxon>Bicyclus</taxon>
    </lineage>
</organism>
<dbReference type="InterPro" id="IPR011009">
    <property type="entry name" value="Kinase-like_dom_sf"/>
</dbReference>
<reference evidence="17" key="1">
    <citation type="submission" date="2025-08" db="UniProtKB">
        <authorList>
            <consortium name="RefSeq"/>
        </authorList>
    </citation>
    <scope>IDENTIFICATION</scope>
</reference>
<name>A0A6J1NSX1_BICAN</name>
<keyword evidence="6 11" id="KW-0067">ATP-binding</keyword>
<dbReference type="GeneID" id="112054338"/>
<keyword evidence="5 17" id="KW-0418">Kinase</keyword>
<evidence type="ECO:0000259" key="14">
    <source>
        <dbReference type="PROSITE" id="PS50011"/>
    </source>
</evidence>
<dbReference type="Gene3D" id="3.30.930.10">
    <property type="entry name" value="Bira Bifunctional Protein, Domain 2"/>
    <property type="match status" value="1"/>
</dbReference>
<feature type="region of interest" description="Disordered" evidence="13">
    <location>
        <begin position="628"/>
        <end position="687"/>
    </location>
</feature>
<feature type="domain" description="Protein kinase" evidence="14">
    <location>
        <begin position="518"/>
        <end position="892"/>
    </location>
</feature>
<keyword evidence="16" id="KW-1185">Reference proteome</keyword>
<evidence type="ECO:0000256" key="3">
    <source>
        <dbReference type="ARBA" id="ARBA00022679"/>
    </source>
</evidence>
<feature type="region of interest" description="Disordered" evidence="13">
    <location>
        <begin position="162"/>
        <end position="189"/>
    </location>
</feature>
<dbReference type="PIRSF" id="PIRSF000660">
    <property type="entry name" value="Ser/Thr_PK_GCN2"/>
    <property type="match status" value="1"/>
</dbReference>
<dbReference type="GO" id="GO:0005634">
    <property type="term" value="C:nucleus"/>
    <property type="evidence" value="ECO:0007669"/>
    <property type="project" value="TreeGrafter"/>
</dbReference>
<evidence type="ECO:0000313" key="16">
    <source>
        <dbReference type="Proteomes" id="UP001652582"/>
    </source>
</evidence>
<evidence type="ECO:0000256" key="12">
    <source>
        <dbReference type="PROSITE-ProRule" id="PRU10141"/>
    </source>
</evidence>
<dbReference type="OrthoDB" id="6778822at2759"/>
<evidence type="ECO:0000256" key="7">
    <source>
        <dbReference type="ARBA" id="ARBA00037982"/>
    </source>
</evidence>
<protein>
    <recommendedName>
        <fullName evidence="1">non-specific serine/threonine protein kinase</fullName>
        <ecNumber evidence="1">2.7.11.1</ecNumber>
    </recommendedName>
</protein>
<dbReference type="InterPro" id="IPR050339">
    <property type="entry name" value="CC_SR_Kinase"/>
</dbReference>
<dbReference type="Gene3D" id="3.10.110.10">
    <property type="entry name" value="Ubiquitin Conjugating Enzyme"/>
    <property type="match status" value="1"/>
</dbReference>
<comment type="catalytic activity">
    <reaction evidence="8">
        <text>L-threonyl-[protein] + ATP = O-phospho-L-threonyl-[protein] + ADP + H(+)</text>
        <dbReference type="Rhea" id="RHEA:46608"/>
        <dbReference type="Rhea" id="RHEA-COMP:11060"/>
        <dbReference type="Rhea" id="RHEA-COMP:11605"/>
        <dbReference type="ChEBI" id="CHEBI:15378"/>
        <dbReference type="ChEBI" id="CHEBI:30013"/>
        <dbReference type="ChEBI" id="CHEBI:30616"/>
        <dbReference type="ChEBI" id="CHEBI:61977"/>
        <dbReference type="ChEBI" id="CHEBI:456216"/>
        <dbReference type="EC" id="2.7.11.1"/>
    </reaction>
</comment>
<keyword evidence="3" id="KW-0808">Transferase</keyword>
<feature type="compositionally biased region" description="Polar residues" evidence="13">
    <location>
        <begin position="664"/>
        <end position="687"/>
    </location>
</feature>
<evidence type="ECO:0000256" key="2">
    <source>
        <dbReference type="ARBA" id="ARBA00022527"/>
    </source>
</evidence>
<dbReference type="KEGG" id="bany:112054338"/>
<sequence>MCEESNQERQDNELFALQSIYEEAVVDNRKKSAWNEWRPLNVLLNLQPTSNSVHCGVTLQIECCHNYPDKPPNILINSSYGLSDDNTHKLLGELQTLVKEQRGKVIIFELALHTEQFLGKHNRPTLSFYEEMVREKDELEKLKQHEENEELQKMKEEIERCQKAMRGSIDSSSSSDPNSDNRNGHGDAPKLLYYADDRMLPVKKIFKRNTSSVACTCNTKGTKLLRYSQRNNKKVYVGNCIGHSSNGATTFLAIDDDGERVIAKKWHLNVSNDFQTRSRQLNALQQDLKAMCRIKHKSLVPYITMETITESKKTGRQNVYIFRDYVLGASLKYLQEKSNFGDKMERLKLVRQVGLGVLSALKELHDVNVLHRDVRSETVFIEDSGAVKLVGAALDVRLTEMVEEETYCDRQTKSQDVYAAAQLLLSIVSEEPGREVPPDLPGSAKDFFSRCLMEDEHYQWTAEQLVDHGFLRDAAPTSMPNGKEKLAADSGSEDEDGSKRVRDIVTLVNGQSRLSVDFEVLDWIGKGAFGDVLKVRNKLDGGFYAIKHIKLNPKSVELNKKINREVKLLSRLNHENVVRYYNAWIETITETESGGEIQESSVVKTPANKGDSLLEVVAKLGQDVQINGTWSMPGRPVDESSDTEEDSDDDDEPLFIMKQEEESSSAIEFEQNSKQSETLPSEETITQPPMSKQVLYIQMEFCEKNTLRQAIDNGLYQENVRPWRLFREILEGLAHVHQKGMIHRDLKPVNIFLDSNDHVKIGDFGLATKVFSGLKVEDIQSQEDGDGLLTGQVGTRLYVAPELQQSANKGIYNQKVDIYSLGIILFEMFHPPFYTGTERHHVLTTLRKKEIVIPEEFQRDENSKQIHVIRWLLNHDPSLRPTSAELLSSEHVPRAVPEGTFSGVLSHALSERGSRNYQRLVSACLEQKPSPAEDFLYHRDLKTKSTEVLAALKDLVVKVFQSHGANEFTPPLMIPRTKRWDQYPNAVRVMTSSGSICHLPHDLRLPFARHIAYSGTKYMRRYLVDRVYREAIKGFHPREMIECAFDIVAPKTETLWPDAELLVVASRAALECSLKVTIQLNHTDLLKTLLLSCGVPQDKHSVIYPVLVDVSLGRITNLQLQTHLTTLCVSKRDETNMLRLMEADVPVKQVRELVGSMGRDKWGSTLERAIRQLEAVCSHAVALGCEVPITVAPFFAYNATQHCGVFWKISVSRDERRSTTKHRSRDLIAAGGRYDNLVEEFWKVARVEKEHNNAELKCTSVGFSMSLERMAAILKNMEVFPNPPSVIKNSECNTICVSVCNGNKAIRDGSEAKRAQIARELWANGHSALCWSANPADAHDLTKAPVVLVHDNLYVIVSFWEGTGVREFKVLQTEVIEFVKQKLRSPEIIRNTDCGTRTTSWPEGEKSNSPTISVTFITASERISKNNKRQCEVQINNQMTSILVNLGLQVLHRVRVNVLALACEESCVRALAANLSVPLEGARLDRAFQPVCDRYPKRQNILEDALRELSNIAKQVNQSRSADETQLYALFSIPDSICRMIT</sequence>
<dbReference type="GO" id="GO:0000077">
    <property type="term" value="P:DNA damage checkpoint signaling"/>
    <property type="evidence" value="ECO:0007669"/>
    <property type="project" value="InterPro"/>
</dbReference>
<dbReference type="PANTHER" id="PTHR11042:SF136">
    <property type="entry name" value="EIF-2-ALPHA KINASE GCN2"/>
    <property type="match status" value="1"/>
</dbReference>
<feature type="region of interest" description="Disordered" evidence="13">
    <location>
        <begin position="473"/>
        <end position="497"/>
    </location>
</feature>
<dbReference type="GO" id="GO:0005524">
    <property type="term" value="F:ATP binding"/>
    <property type="evidence" value="ECO:0007669"/>
    <property type="project" value="UniProtKB-UniRule"/>
</dbReference>
<evidence type="ECO:0000256" key="8">
    <source>
        <dbReference type="ARBA" id="ARBA00047899"/>
    </source>
</evidence>
<feature type="domain" description="Protein kinase" evidence="14">
    <location>
        <begin position="235"/>
        <end position="471"/>
    </location>
</feature>
<feature type="binding site" evidence="11 12">
    <location>
        <position position="547"/>
    </location>
    <ligand>
        <name>ATP</name>
        <dbReference type="ChEBI" id="CHEBI:30616"/>
    </ligand>
</feature>
<dbReference type="Pfam" id="PF13393">
    <property type="entry name" value="tRNA-synt_His"/>
    <property type="match status" value="1"/>
</dbReference>
<dbReference type="RefSeq" id="XP_023949864.2">
    <property type="nucleotide sequence ID" value="XM_024094096.2"/>
</dbReference>
<dbReference type="InterPro" id="IPR006575">
    <property type="entry name" value="RWD_dom"/>
</dbReference>
<dbReference type="SUPFAM" id="SSF56112">
    <property type="entry name" value="Protein kinase-like (PK-like)"/>
    <property type="match status" value="2"/>
</dbReference>
<dbReference type="InterPro" id="IPR017441">
    <property type="entry name" value="Protein_kinase_ATP_BS"/>
</dbReference>
<dbReference type="InterPro" id="IPR016255">
    <property type="entry name" value="Gcn2"/>
</dbReference>
<dbReference type="GO" id="GO:1990625">
    <property type="term" value="P:negative regulation of cytoplasmic translational initiation in response to stress"/>
    <property type="evidence" value="ECO:0007669"/>
    <property type="project" value="TreeGrafter"/>
</dbReference>
<evidence type="ECO:0000313" key="17">
    <source>
        <dbReference type="RefSeq" id="XP_023949864.2"/>
    </source>
</evidence>
<dbReference type="InterPro" id="IPR041715">
    <property type="entry name" value="HisRS-like_core"/>
</dbReference>
<dbReference type="CDD" id="cd14046">
    <property type="entry name" value="STKc_EIF2AK4_GCN2_rpt2"/>
    <property type="match status" value="1"/>
</dbReference>
<dbReference type="Pfam" id="PF05773">
    <property type="entry name" value="RWD"/>
    <property type="match status" value="1"/>
</dbReference>
<feature type="active site" description="Proton acceptor" evidence="10">
    <location>
        <position position="745"/>
    </location>
</feature>
<evidence type="ECO:0000259" key="15">
    <source>
        <dbReference type="PROSITE" id="PS50908"/>
    </source>
</evidence>
<dbReference type="PROSITE" id="PS50011">
    <property type="entry name" value="PROTEIN_KINASE_DOM"/>
    <property type="match status" value="2"/>
</dbReference>
<evidence type="ECO:0000256" key="5">
    <source>
        <dbReference type="ARBA" id="ARBA00022777"/>
    </source>
</evidence>
<evidence type="ECO:0000256" key="11">
    <source>
        <dbReference type="PIRSR" id="PIRSR000660-2"/>
    </source>
</evidence>
<dbReference type="SMART" id="SM00220">
    <property type="entry name" value="S_TKc"/>
    <property type="match status" value="1"/>
</dbReference>
<dbReference type="SUPFAM" id="SSF55681">
    <property type="entry name" value="Class II aaRS and biotin synthetases"/>
    <property type="match status" value="1"/>
</dbReference>
<accession>A0A6J1NSX1</accession>
<feature type="compositionally biased region" description="Acidic residues" evidence="13">
    <location>
        <begin position="639"/>
        <end position="653"/>
    </location>
</feature>
<dbReference type="PROSITE" id="PS50908">
    <property type="entry name" value="RWD"/>
    <property type="match status" value="1"/>
</dbReference>
<evidence type="ECO:0000256" key="9">
    <source>
        <dbReference type="ARBA" id="ARBA00048679"/>
    </source>
</evidence>
<dbReference type="SUPFAM" id="SSF54495">
    <property type="entry name" value="UBC-like"/>
    <property type="match status" value="1"/>
</dbReference>
<keyword evidence="4 11" id="KW-0547">Nucleotide-binding</keyword>
<feature type="compositionally biased region" description="Low complexity" evidence="13">
    <location>
        <begin position="168"/>
        <end position="181"/>
    </location>
</feature>
<feature type="binding site" evidence="11">
    <location>
        <begin position="524"/>
        <end position="532"/>
    </location>
    <ligand>
        <name>ATP</name>
        <dbReference type="ChEBI" id="CHEBI:30616"/>
    </ligand>
</feature>
<dbReference type="GO" id="GO:0005829">
    <property type="term" value="C:cytosol"/>
    <property type="evidence" value="ECO:0007669"/>
    <property type="project" value="TreeGrafter"/>
</dbReference>
<dbReference type="SMART" id="SM00591">
    <property type="entry name" value="RWD"/>
    <property type="match status" value="1"/>
</dbReference>
<dbReference type="InterPro" id="IPR000719">
    <property type="entry name" value="Prot_kinase_dom"/>
</dbReference>
<evidence type="ECO:0000256" key="4">
    <source>
        <dbReference type="ARBA" id="ARBA00022741"/>
    </source>
</evidence>
<dbReference type="PROSITE" id="PS00108">
    <property type="entry name" value="PROTEIN_KINASE_ST"/>
    <property type="match status" value="1"/>
</dbReference>
<evidence type="ECO:0000256" key="10">
    <source>
        <dbReference type="PIRSR" id="PIRSR000660-1"/>
    </source>
</evidence>
<dbReference type="Pfam" id="PF00069">
    <property type="entry name" value="Pkinase"/>
    <property type="match status" value="3"/>
</dbReference>
<dbReference type="GO" id="GO:0004694">
    <property type="term" value="F:eukaryotic translation initiation factor 2alpha kinase activity"/>
    <property type="evidence" value="ECO:0007669"/>
    <property type="project" value="InterPro"/>
</dbReference>
<dbReference type="Gene3D" id="1.10.510.10">
    <property type="entry name" value="Transferase(Phosphotransferase) domain 1"/>
    <property type="match status" value="2"/>
</dbReference>
<dbReference type="InterPro" id="IPR045864">
    <property type="entry name" value="aa-tRNA-synth_II/BPL/LPL"/>
</dbReference>
<dbReference type="InterPro" id="IPR016135">
    <property type="entry name" value="UBQ-conjugating_enzyme/RWD"/>
</dbReference>
<comment type="similarity">
    <text evidence="7">Belongs to the protein kinase superfamily. Ser/Thr protein kinase family. GCN2 subfamily.</text>
</comment>
<keyword evidence="2" id="KW-0723">Serine/threonine-protein kinase</keyword>
<dbReference type="Gene3D" id="3.30.200.20">
    <property type="entry name" value="Phosphorylase Kinase, domain 1"/>
    <property type="match status" value="1"/>
</dbReference>
<feature type="domain" description="RWD" evidence="15">
    <location>
        <begin position="12"/>
        <end position="121"/>
    </location>
</feature>
<dbReference type="InterPro" id="IPR008271">
    <property type="entry name" value="Ser/Thr_kinase_AS"/>
</dbReference>
<evidence type="ECO:0000256" key="6">
    <source>
        <dbReference type="ARBA" id="ARBA00022840"/>
    </source>
</evidence>
<dbReference type="CDD" id="cd23823">
    <property type="entry name" value="RWD_GCN2"/>
    <property type="match status" value="1"/>
</dbReference>
<dbReference type="PANTHER" id="PTHR11042">
    <property type="entry name" value="EUKARYOTIC TRANSLATION INITIATION FACTOR 2-ALPHA KINASE EIF2-ALPHA KINASE -RELATED"/>
    <property type="match status" value="1"/>
</dbReference>
<proteinExistence type="inferred from homology"/>
<evidence type="ECO:0000256" key="13">
    <source>
        <dbReference type="SAM" id="MobiDB-lite"/>
    </source>
</evidence>
<dbReference type="EC" id="2.7.11.1" evidence="1"/>